<accession>A0A4V7IBW0</accession>
<dbReference type="KEGG" id="btre:F542_17990"/>
<evidence type="ECO:0000313" key="1">
    <source>
        <dbReference type="EMBL" id="AHG82514.1"/>
    </source>
</evidence>
<organism evidence="1 2">
    <name type="scientific">Bibersteinia trehalosi USDA-ARS-USMARC-188</name>
    <dbReference type="NCBI Taxonomy" id="1263829"/>
    <lineage>
        <taxon>Bacteria</taxon>
        <taxon>Pseudomonadati</taxon>
        <taxon>Pseudomonadota</taxon>
        <taxon>Gammaproteobacteria</taxon>
        <taxon>Pasteurellales</taxon>
        <taxon>Pasteurellaceae</taxon>
        <taxon>Bibersteinia</taxon>
    </lineage>
</organism>
<evidence type="ECO:0000313" key="2">
    <source>
        <dbReference type="Proteomes" id="UP000019091"/>
    </source>
</evidence>
<protein>
    <submittedName>
        <fullName evidence="1">Uncharacterized protein</fullName>
    </submittedName>
</protein>
<dbReference type="EMBL" id="CP006954">
    <property type="protein sequence ID" value="AHG82514.1"/>
    <property type="molecule type" value="Genomic_DNA"/>
</dbReference>
<reference evidence="1 2" key="1">
    <citation type="journal article" date="2014" name="Genome Announc.">
        <title>Complete Closed Genome Sequences of Three Bibersteinia trehalosi Nasopharyngeal Isolates from Cattle with Shipping Fever.</title>
        <authorList>
            <person name="Harhay G.P."/>
            <person name="McVey D.S."/>
            <person name="Koren S."/>
            <person name="Phillippy A.M."/>
            <person name="Bono J."/>
            <person name="Harhay D.M."/>
            <person name="Clawson M.L."/>
            <person name="Heaton M.P."/>
            <person name="Chitko-McKown C.G."/>
            <person name="Korlach J."/>
            <person name="Smith T.P."/>
        </authorList>
    </citation>
    <scope>NUCLEOTIDE SEQUENCE [LARGE SCALE GENOMIC DNA]</scope>
    <source>
        <strain evidence="1 2">USDA-ARS-USMARC-188</strain>
    </source>
</reference>
<gene>
    <name evidence="1" type="ORF">F542_17990</name>
</gene>
<dbReference type="Proteomes" id="UP000019091">
    <property type="component" value="Chromosome"/>
</dbReference>
<dbReference type="AlphaFoldDB" id="A0A4V7IBW0"/>
<sequence length="298" mass="34622">MKMSLTEIPTQTQFEAIPPTEIFKFKEIYSKDAAINEATKLKEEAFGKLDMLKNRTTKFIKSFVNKNTSQENDDIDISYEGCFLKSYWKIMAERHTEYEYNREEKITISNTDAKNISIIRDDSMQLASYSVDNGNITLKFTESCVRENILSQIFDNENGLTDENFHNHFINKFKPKKYDFALDNDKLIKPALSKVDMVQKINTRLLAEIKSHRIISDTIRYRKFELYLVPIHIFKCYKKSTQETVYMRINAVNGERLENEQNIELLSNEKFKEVIIDIAAEAASSFIPGSGVLIKLAK</sequence>
<name>A0A4V7IBW0_BIBTR</name>
<proteinExistence type="predicted"/>